<dbReference type="EMBL" id="LR796157">
    <property type="protein sequence ID" value="CAB4122254.1"/>
    <property type="molecule type" value="Genomic_DNA"/>
</dbReference>
<gene>
    <name evidence="2" type="ORF">UFOVP27_129</name>
</gene>
<evidence type="ECO:0000256" key="1">
    <source>
        <dbReference type="SAM" id="MobiDB-lite"/>
    </source>
</evidence>
<sequence>MGSKKKAEPVSAEAQKSQGLRILASESPFVWNQYRYGHDWDCPKCGEKVFHSNNKGRLRLSQFAAENDIKGIGNKAQMHLASGCSSTEAKLPHRKDLDGPLDDD</sequence>
<proteinExistence type="predicted"/>
<protein>
    <submittedName>
        <fullName evidence="2">Uncharacterized protein</fullName>
    </submittedName>
</protein>
<organism evidence="2">
    <name type="scientific">uncultured Caudovirales phage</name>
    <dbReference type="NCBI Taxonomy" id="2100421"/>
    <lineage>
        <taxon>Viruses</taxon>
        <taxon>Duplodnaviria</taxon>
        <taxon>Heunggongvirae</taxon>
        <taxon>Uroviricota</taxon>
        <taxon>Caudoviricetes</taxon>
        <taxon>Peduoviridae</taxon>
        <taxon>Maltschvirus</taxon>
        <taxon>Maltschvirus maltsch</taxon>
    </lineage>
</organism>
<name>A0A6J5KJH1_9CAUD</name>
<accession>A0A6J5KJH1</accession>
<reference evidence="2" key="1">
    <citation type="submission" date="2020-04" db="EMBL/GenBank/DDBJ databases">
        <authorList>
            <person name="Chiriac C."/>
            <person name="Salcher M."/>
            <person name="Ghai R."/>
            <person name="Kavagutti S V."/>
        </authorList>
    </citation>
    <scope>NUCLEOTIDE SEQUENCE</scope>
</reference>
<evidence type="ECO:0000313" key="2">
    <source>
        <dbReference type="EMBL" id="CAB4122254.1"/>
    </source>
</evidence>
<feature type="region of interest" description="Disordered" evidence="1">
    <location>
        <begin position="83"/>
        <end position="104"/>
    </location>
</feature>